<dbReference type="Proteomes" id="UP000324585">
    <property type="component" value="Unassembled WGS sequence"/>
</dbReference>
<feature type="repeat" description="WD" evidence="3">
    <location>
        <begin position="280"/>
        <end position="322"/>
    </location>
</feature>
<dbReference type="PROSITE" id="PS50082">
    <property type="entry name" value="WD_REPEATS_2"/>
    <property type="match status" value="3"/>
</dbReference>
<dbReference type="OrthoDB" id="63070at2759"/>
<dbReference type="PRINTS" id="PR00320">
    <property type="entry name" value="GPROTEINBRPT"/>
</dbReference>
<evidence type="ECO:0000256" key="4">
    <source>
        <dbReference type="SAM" id="MobiDB-lite"/>
    </source>
</evidence>
<dbReference type="PANTHER" id="PTHR19847">
    <property type="entry name" value="DDB1- AND CUL4-ASSOCIATED FACTOR 11"/>
    <property type="match status" value="1"/>
</dbReference>
<sequence>MQQYVWVSGSEQSDTDESPGSVASGQSTCSPGKDNGGSPSSCSANVAREESEKSIASALSDLIKNRNRLRNGGLFRSMEKRGISGCAFDDGLKRALCSMQLPNNRTGRLQFSESVFCGQFCADGSKFVCACKADCIRVYDTSNSTCASNQATRKDANAPDAATSGAHVRRGSPPVSGDECETYGWRLQGLILPQSVGWAVVDVDVSPRMDWLAYTSWSNSISLARLDGSQNYAIELDRCSGDVMCLFSIQHTSDGREIVGGGSDACIYFADLESNTVTRIRAHADDVNSVAFVDADGQMIISGSDDSLIKVWDRRCLQTVSTDQSRPSARVSMQQKPVGVFQGHSFGITHVTSRFDGRLILSNSKDQSAKLWDLRMLRECALPDGLARRRRHFDYRWDMVDYASTPQHPNDSSLRTFRGHRVLQTLIRGYFTPPSMGSAHCVLGSHDGSIHFYDIVSGETVQILSGHRNTVRDVSLHPSEPLLATSSWDQTVSLWNYQAITS</sequence>
<protein>
    <submittedName>
        <fullName evidence="5">DDB1-and CUL4-associated factor 11</fullName>
    </submittedName>
</protein>
<feature type="compositionally biased region" description="Polar residues" evidence="4">
    <location>
        <begin position="1"/>
        <end position="12"/>
    </location>
</feature>
<feature type="region of interest" description="Disordered" evidence="4">
    <location>
        <begin position="1"/>
        <end position="44"/>
    </location>
</feature>
<feature type="repeat" description="WD" evidence="3">
    <location>
        <begin position="341"/>
        <end position="375"/>
    </location>
</feature>
<feature type="compositionally biased region" description="Polar residues" evidence="4">
    <location>
        <begin position="21"/>
        <end position="30"/>
    </location>
</feature>
<dbReference type="SMART" id="SM00320">
    <property type="entry name" value="WD40"/>
    <property type="match status" value="5"/>
</dbReference>
<dbReference type="InterPro" id="IPR015943">
    <property type="entry name" value="WD40/YVTN_repeat-like_dom_sf"/>
</dbReference>
<keyword evidence="2" id="KW-0677">Repeat</keyword>
<dbReference type="OMA" id="CDELYQP"/>
<dbReference type="GO" id="GO:0080008">
    <property type="term" value="C:Cul4-RING E3 ubiquitin ligase complex"/>
    <property type="evidence" value="ECO:0007669"/>
    <property type="project" value="TreeGrafter"/>
</dbReference>
<evidence type="ECO:0000256" key="2">
    <source>
        <dbReference type="ARBA" id="ARBA00022737"/>
    </source>
</evidence>
<keyword evidence="1 3" id="KW-0853">WD repeat</keyword>
<feature type="region of interest" description="Disordered" evidence="4">
    <location>
        <begin position="157"/>
        <end position="176"/>
    </location>
</feature>
<keyword evidence="6" id="KW-1185">Reference proteome</keyword>
<dbReference type="SUPFAM" id="SSF50978">
    <property type="entry name" value="WD40 repeat-like"/>
    <property type="match status" value="1"/>
</dbReference>
<dbReference type="Gene3D" id="2.130.10.10">
    <property type="entry name" value="YVTN repeat-like/Quinoprotein amine dehydrogenase"/>
    <property type="match status" value="2"/>
</dbReference>
<dbReference type="GO" id="GO:0043161">
    <property type="term" value="P:proteasome-mediated ubiquitin-dependent protein catabolic process"/>
    <property type="evidence" value="ECO:0007669"/>
    <property type="project" value="TreeGrafter"/>
</dbReference>
<evidence type="ECO:0000256" key="1">
    <source>
        <dbReference type="ARBA" id="ARBA00022574"/>
    </source>
</evidence>
<feature type="repeat" description="WD" evidence="3">
    <location>
        <begin position="464"/>
        <end position="502"/>
    </location>
</feature>
<dbReference type="PANTHER" id="PTHR19847:SF7">
    <property type="entry name" value="DDB1- AND CUL4-ASSOCIATED FACTOR 11"/>
    <property type="match status" value="1"/>
</dbReference>
<name>A0A5J4Z5R2_PORPP</name>
<reference evidence="6" key="1">
    <citation type="journal article" date="2019" name="Nat. Commun.">
        <title>Expansion of phycobilisome linker gene families in mesophilic red algae.</title>
        <authorList>
            <person name="Lee J."/>
            <person name="Kim D."/>
            <person name="Bhattacharya D."/>
            <person name="Yoon H.S."/>
        </authorList>
    </citation>
    <scope>NUCLEOTIDE SEQUENCE [LARGE SCALE GENOMIC DNA]</scope>
    <source>
        <strain evidence="6">CCMP 1328</strain>
    </source>
</reference>
<proteinExistence type="predicted"/>
<organism evidence="5 6">
    <name type="scientific">Porphyridium purpureum</name>
    <name type="common">Red alga</name>
    <name type="synonym">Porphyridium cruentum</name>
    <dbReference type="NCBI Taxonomy" id="35688"/>
    <lineage>
        <taxon>Eukaryota</taxon>
        <taxon>Rhodophyta</taxon>
        <taxon>Bangiophyceae</taxon>
        <taxon>Porphyridiales</taxon>
        <taxon>Porphyridiaceae</taxon>
        <taxon>Porphyridium</taxon>
    </lineage>
</organism>
<dbReference type="InterPro" id="IPR036322">
    <property type="entry name" value="WD40_repeat_dom_sf"/>
</dbReference>
<comment type="caution">
    <text evidence="5">The sequence shown here is derived from an EMBL/GenBank/DDBJ whole genome shotgun (WGS) entry which is preliminary data.</text>
</comment>
<dbReference type="InterPro" id="IPR020472">
    <property type="entry name" value="WD40_PAC1"/>
</dbReference>
<dbReference type="InterPro" id="IPR051859">
    <property type="entry name" value="DCAF"/>
</dbReference>
<evidence type="ECO:0000313" key="5">
    <source>
        <dbReference type="EMBL" id="KAA8498558.1"/>
    </source>
</evidence>
<evidence type="ECO:0000256" key="3">
    <source>
        <dbReference type="PROSITE-ProRule" id="PRU00221"/>
    </source>
</evidence>
<gene>
    <name evidence="5" type="ORF">FVE85_6143</name>
</gene>
<evidence type="ECO:0000313" key="6">
    <source>
        <dbReference type="Proteomes" id="UP000324585"/>
    </source>
</evidence>
<dbReference type="PROSITE" id="PS50294">
    <property type="entry name" value="WD_REPEATS_REGION"/>
    <property type="match status" value="3"/>
</dbReference>
<dbReference type="AlphaFoldDB" id="A0A5J4Z5R2"/>
<dbReference type="InterPro" id="IPR001680">
    <property type="entry name" value="WD40_rpt"/>
</dbReference>
<dbReference type="Pfam" id="PF00400">
    <property type="entry name" value="WD40"/>
    <property type="match status" value="3"/>
</dbReference>
<accession>A0A5J4Z5R2</accession>
<dbReference type="EMBL" id="VRMN01000001">
    <property type="protein sequence ID" value="KAA8498558.1"/>
    <property type="molecule type" value="Genomic_DNA"/>
</dbReference>